<proteinExistence type="predicted"/>
<evidence type="ECO:0000256" key="1">
    <source>
        <dbReference type="SAM" id="MobiDB-lite"/>
    </source>
</evidence>
<protein>
    <submittedName>
        <fullName evidence="3">Uncharacterized protein</fullName>
    </submittedName>
</protein>
<feature type="region of interest" description="Disordered" evidence="1">
    <location>
        <begin position="354"/>
        <end position="379"/>
    </location>
</feature>
<sequence>MDLVSAQRILASVWLFALALCAHGPDALAADDCPQGRAVRLWTAPLGPRPGSPLEIVAVATDGPLEQILITDPNGRRDRLRVKSLGGPPWALYGTQFRPVAGTYRTETSRFGRIEACTRVTVGEQDVRRETADWNLETEALYSVWIEHLFDTPPHEPLSFDSLGPVLRDPERNFLFNYLGQGEDRSIRAEPDCADLPYFLRSYFAWKLGLPVAYRACSRGSSKRPPSCRSPMVETRFMGAPVSLDTFREIVRRQADTVHSGSARTALSDESTDFYPVPLERDALWPGTLYADPYGHVMVLVKWVPQRGDRSGLLLAVDAQPDNSVTRKRFWEGTFLFAKTHSAGPGFKTFRPLTGSGSGLRPVSNTSLDGRDGLPRYSTEQASLTPDDFYARLETLINPRGLDPNAAYEATLDALMEQLETRVASVANGEDYVRSHPGTTIAMPSGPAIFETTGAWEDYSTPSRDMRLLIAMKVLESLPERIRRYPNLYRLAGESPSAAASRIERLHARRLEERSISYRRSDGSDWRLSLGDIYRRRPGLEVGYNPNDCIERRWGATEDSPDGATCGRRAPRDQLARMESYRPWFRDTVRPPR</sequence>
<keyword evidence="4" id="KW-1185">Reference proteome</keyword>
<keyword evidence="2" id="KW-0732">Signal</keyword>
<evidence type="ECO:0000313" key="3">
    <source>
        <dbReference type="EMBL" id="EXJ13294.1"/>
    </source>
</evidence>
<dbReference type="STRING" id="1249627.D779_3885"/>
<dbReference type="Proteomes" id="UP000019460">
    <property type="component" value="Unassembled WGS sequence"/>
</dbReference>
<organism evidence="3 4">
    <name type="scientific">Imhoffiella purpurea</name>
    <dbReference type="NCBI Taxonomy" id="1249627"/>
    <lineage>
        <taxon>Bacteria</taxon>
        <taxon>Pseudomonadati</taxon>
        <taxon>Pseudomonadota</taxon>
        <taxon>Gammaproteobacteria</taxon>
        <taxon>Chromatiales</taxon>
        <taxon>Chromatiaceae</taxon>
        <taxon>Imhoffiella</taxon>
    </lineage>
</organism>
<accession>W9V1S1</accession>
<dbReference type="eggNOG" id="COG0674">
    <property type="taxonomic scope" value="Bacteria"/>
</dbReference>
<dbReference type="EMBL" id="AONC01000076">
    <property type="protein sequence ID" value="EXJ13294.1"/>
    <property type="molecule type" value="Genomic_DNA"/>
</dbReference>
<reference evidence="3 4" key="1">
    <citation type="submission" date="2012-11" db="EMBL/GenBank/DDBJ databases">
        <title>Genome assembly of Thiorhodococcus sp. AK35.</title>
        <authorList>
            <person name="Nupur N."/>
            <person name="Khatri I."/>
            <person name="Subramanian S."/>
            <person name="Pinnaka A."/>
        </authorList>
    </citation>
    <scope>NUCLEOTIDE SEQUENCE [LARGE SCALE GENOMIC DNA]</scope>
    <source>
        <strain evidence="3 4">AK35</strain>
    </source>
</reference>
<feature type="chain" id="PRO_5004930983" evidence="2">
    <location>
        <begin position="30"/>
        <end position="593"/>
    </location>
</feature>
<gene>
    <name evidence="3" type="ORF">D779_3885</name>
</gene>
<evidence type="ECO:0000313" key="4">
    <source>
        <dbReference type="Proteomes" id="UP000019460"/>
    </source>
</evidence>
<feature type="signal peptide" evidence="2">
    <location>
        <begin position="1"/>
        <end position="29"/>
    </location>
</feature>
<name>W9V1S1_9GAMM</name>
<dbReference type="AlphaFoldDB" id="W9V1S1"/>
<evidence type="ECO:0000256" key="2">
    <source>
        <dbReference type="SAM" id="SignalP"/>
    </source>
</evidence>
<comment type="caution">
    <text evidence="3">The sequence shown here is derived from an EMBL/GenBank/DDBJ whole genome shotgun (WGS) entry which is preliminary data.</text>
</comment>
<dbReference type="PATRIC" id="fig|1249627.3.peg.3962"/>